<comment type="subcellular location">
    <subcellularLocation>
        <location evidence="2">Membrane</location>
        <topology evidence="2">Multi-pass membrane protein</topology>
    </subcellularLocation>
</comment>
<keyword evidence="6 8" id="KW-1133">Transmembrane helix</keyword>
<proteinExistence type="predicted"/>
<keyword evidence="7 8" id="KW-0472">Membrane</keyword>
<comment type="caution">
    <text evidence="10">The sequence shown here is derived from an EMBL/GenBank/DDBJ whole genome shotgun (WGS) entry which is preliminary data.</text>
</comment>
<feature type="transmembrane region" description="Helical" evidence="8">
    <location>
        <begin position="47"/>
        <end position="67"/>
    </location>
</feature>
<evidence type="ECO:0000259" key="9">
    <source>
        <dbReference type="Pfam" id="PF07291"/>
    </source>
</evidence>
<comment type="pathway">
    <text evidence="3">One-carbon metabolism; methylamine degradation.</text>
</comment>
<evidence type="ECO:0000256" key="2">
    <source>
        <dbReference type="ARBA" id="ARBA00004141"/>
    </source>
</evidence>
<feature type="transmembrane region" description="Helical" evidence="8">
    <location>
        <begin position="6"/>
        <end position="26"/>
    </location>
</feature>
<accession>A0ABP8I7R6</accession>
<evidence type="ECO:0000313" key="10">
    <source>
        <dbReference type="EMBL" id="GAA4352814.1"/>
    </source>
</evidence>
<evidence type="ECO:0000313" key="11">
    <source>
        <dbReference type="Proteomes" id="UP001501294"/>
    </source>
</evidence>
<feature type="transmembrane region" description="Helical" evidence="8">
    <location>
        <begin position="116"/>
        <end position="133"/>
    </location>
</feature>
<evidence type="ECO:0000256" key="8">
    <source>
        <dbReference type="SAM" id="Phobius"/>
    </source>
</evidence>
<feature type="domain" description="Methylamine utilisation protein MauE" evidence="9">
    <location>
        <begin position="4"/>
        <end position="131"/>
    </location>
</feature>
<feature type="transmembrane region" description="Helical" evidence="8">
    <location>
        <begin position="73"/>
        <end position="95"/>
    </location>
</feature>
<dbReference type="EMBL" id="BAABFU010000003">
    <property type="protein sequence ID" value="GAA4352814.1"/>
    <property type="molecule type" value="Genomic_DNA"/>
</dbReference>
<name>A0ABP8I7R6_9GAMM</name>
<protein>
    <recommendedName>
        <fullName evidence="4">Methylamine utilization protein MauE</fullName>
    </recommendedName>
</protein>
<comment type="function">
    <text evidence="1">May be specifically involved in the processing, transport, and/or maturation of the MADH beta-subunit.</text>
</comment>
<feature type="transmembrane region" description="Helical" evidence="8">
    <location>
        <begin position="145"/>
        <end position="170"/>
    </location>
</feature>
<dbReference type="InterPro" id="IPR009908">
    <property type="entry name" value="Methylamine_util_MauE"/>
</dbReference>
<evidence type="ECO:0000256" key="1">
    <source>
        <dbReference type="ARBA" id="ARBA00003475"/>
    </source>
</evidence>
<dbReference type="Pfam" id="PF07291">
    <property type="entry name" value="MauE"/>
    <property type="match status" value="1"/>
</dbReference>
<evidence type="ECO:0000256" key="4">
    <source>
        <dbReference type="ARBA" id="ARBA00019078"/>
    </source>
</evidence>
<keyword evidence="11" id="KW-1185">Reference proteome</keyword>
<organism evidence="10 11">
    <name type="scientific">Kangiella taiwanensis</name>
    <dbReference type="NCBI Taxonomy" id="1079179"/>
    <lineage>
        <taxon>Bacteria</taxon>
        <taxon>Pseudomonadati</taxon>
        <taxon>Pseudomonadota</taxon>
        <taxon>Gammaproteobacteria</taxon>
        <taxon>Kangiellales</taxon>
        <taxon>Kangiellaceae</taxon>
        <taxon>Kangiella</taxon>
    </lineage>
</organism>
<evidence type="ECO:0000256" key="5">
    <source>
        <dbReference type="ARBA" id="ARBA00022692"/>
    </source>
</evidence>
<evidence type="ECO:0000256" key="7">
    <source>
        <dbReference type="ARBA" id="ARBA00023136"/>
    </source>
</evidence>
<dbReference type="RefSeq" id="WP_223579370.1">
    <property type="nucleotide sequence ID" value="NZ_BAABFU010000003.1"/>
</dbReference>
<reference evidence="11" key="1">
    <citation type="journal article" date="2019" name="Int. J. Syst. Evol. Microbiol.">
        <title>The Global Catalogue of Microorganisms (GCM) 10K type strain sequencing project: providing services to taxonomists for standard genome sequencing and annotation.</title>
        <authorList>
            <consortium name="The Broad Institute Genomics Platform"/>
            <consortium name="The Broad Institute Genome Sequencing Center for Infectious Disease"/>
            <person name="Wu L."/>
            <person name="Ma J."/>
        </authorList>
    </citation>
    <scope>NUCLEOTIDE SEQUENCE [LARGE SCALE GENOMIC DNA]</scope>
    <source>
        <strain evidence="11">JCM 17727</strain>
    </source>
</reference>
<keyword evidence="5 8" id="KW-0812">Transmembrane</keyword>
<evidence type="ECO:0000256" key="6">
    <source>
        <dbReference type="ARBA" id="ARBA00022989"/>
    </source>
</evidence>
<gene>
    <name evidence="10" type="ORF">GCM10023150_20770</name>
</gene>
<dbReference type="Proteomes" id="UP001501294">
    <property type="component" value="Unassembled WGS sequence"/>
</dbReference>
<evidence type="ECO:0000256" key="3">
    <source>
        <dbReference type="ARBA" id="ARBA00004856"/>
    </source>
</evidence>
<sequence length="176" mass="19735">MMLSYFLFTVSWLVAFTLLMAAWGKLKDLHRFKSNLRDSFGFSAPGSKFVAPLIIVLEFLLALTTVSGTQFTYLAMVVSFVVFIVFTAFLAYHWLQNARVKCSCFGEDDRPVSVFDLLRNALIILFIGCYLVMGGFELSLTMHSQFLLVILALAGSTVVIHTHDIFMVLLTARGKV</sequence>